<evidence type="ECO:0000256" key="3">
    <source>
        <dbReference type="ARBA" id="ARBA00022664"/>
    </source>
</evidence>
<dbReference type="SUPFAM" id="SSF63748">
    <property type="entry name" value="Tudor/PWWP/MBT"/>
    <property type="match status" value="3"/>
</dbReference>
<dbReference type="PANTHER" id="PTHR22948:SF29">
    <property type="entry name" value="FI02030P-RELATED"/>
    <property type="match status" value="1"/>
</dbReference>
<reference evidence="8 9" key="1">
    <citation type="submission" date="2021-06" db="EMBL/GenBank/DDBJ databases">
        <title>Caerostris extrusa draft genome.</title>
        <authorList>
            <person name="Kono N."/>
            <person name="Arakawa K."/>
        </authorList>
    </citation>
    <scope>NUCLEOTIDE SEQUENCE [LARGE SCALE GENOMIC DNA]</scope>
</reference>
<evidence type="ECO:0000313" key="9">
    <source>
        <dbReference type="Proteomes" id="UP001054945"/>
    </source>
</evidence>
<keyword evidence="9" id="KW-1185">Reference proteome</keyword>
<protein>
    <recommendedName>
        <fullName evidence="7">Tudor domain-containing protein</fullName>
    </recommendedName>
</protein>
<dbReference type="Pfam" id="PF06003">
    <property type="entry name" value="SMN_Tudor"/>
    <property type="match status" value="2"/>
</dbReference>
<dbReference type="GO" id="GO:0015030">
    <property type="term" value="C:Cajal body"/>
    <property type="evidence" value="ECO:0007669"/>
    <property type="project" value="UniProtKB-SubCell"/>
</dbReference>
<evidence type="ECO:0000313" key="8">
    <source>
        <dbReference type="EMBL" id="GIY10245.1"/>
    </source>
</evidence>
<evidence type="ECO:0000256" key="5">
    <source>
        <dbReference type="ARBA" id="ARBA00023242"/>
    </source>
</evidence>
<dbReference type="InterPro" id="IPR002999">
    <property type="entry name" value="Tudor"/>
</dbReference>
<keyword evidence="3" id="KW-0507">mRNA processing</keyword>
<dbReference type="EMBL" id="BPLR01006498">
    <property type="protein sequence ID" value="GIY10245.1"/>
    <property type="molecule type" value="Genomic_DNA"/>
</dbReference>
<dbReference type="SMART" id="SM00333">
    <property type="entry name" value="TUDOR"/>
    <property type="match status" value="3"/>
</dbReference>
<evidence type="ECO:0000256" key="1">
    <source>
        <dbReference type="ARBA" id="ARBA00004408"/>
    </source>
</evidence>
<feature type="domain" description="Tudor" evidence="7">
    <location>
        <begin position="204"/>
        <end position="262"/>
    </location>
</feature>
<comment type="subcellular location">
    <subcellularLocation>
        <location evidence="1">Nucleus</location>
        <location evidence="1">Cajal body</location>
    </subcellularLocation>
</comment>
<comment type="caution">
    <text evidence="8">The sequence shown here is derived from an EMBL/GenBank/DDBJ whole genome shotgun (WGS) entry which is preliminary data.</text>
</comment>
<comment type="similarity">
    <text evidence="2">Belongs to the SMN family.</text>
</comment>
<organism evidence="8 9">
    <name type="scientific">Caerostris extrusa</name>
    <name type="common">Bark spider</name>
    <name type="synonym">Caerostris bankana</name>
    <dbReference type="NCBI Taxonomy" id="172846"/>
    <lineage>
        <taxon>Eukaryota</taxon>
        <taxon>Metazoa</taxon>
        <taxon>Ecdysozoa</taxon>
        <taxon>Arthropoda</taxon>
        <taxon>Chelicerata</taxon>
        <taxon>Arachnida</taxon>
        <taxon>Araneae</taxon>
        <taxon>Araneomorphae</taxon>
        <taxon>Entelegynae</taxon>
        <taxon>Araneoidea</taxon>
        <taxon>Araneidae</taxon>
        <taxon>Caerostris</taxon>
    </lineage>
</organism>
<feature type="non-terminal residue" evidence="8">
    <location>
        <position position="1"/>
    </location>
</feature>
<dbReference type="PROSITE" id="PS50304">
    <property type="entry name" value="TUDOR"/>
    <property type="match status" value="3"/>
</dbReference>
<keyword evidence="5" id="KW-0539">Nucleus</keyword>
<feature type="region of interest" description="Disordered" evidence="6">
    <location>
        <begin position="276"/>
        <end position="330"/>
    </location>
</feature>
<dbReference type="GO" id="GO:0008380">
    <property type="term" value="P:RNA splicing"/>
    <property type="evidence" value="ECO:0007669"/>
    <property type="project" value="UniProtKB-KW"/>
</dbReference>
<dbReference type="Proteomes" id="UP001054945">
    <property type="component" value="Unassembled WGS sequence"/>
</dbReference>
<proteinExistence type="inferred from homology"/>
<feature type="domain" description="Tudor" evidence="7">
    <location>
        <begin position="22"/>
        <end position="80"/>
    </location>
</feature>
<dbReference type="AlphaFoldDB" id="A0AAV4QLD8"/>
<keyword evidence="4" id="KW-0508">mRNA splicing</keyword>
<dbReference type="InterPro" id="IPR010304">
    <property type="entry name" value="SMN_Tudor"/>
</dbReference>
<dbReference type="GO" id="GO:0005737">
    <property type="term" value="C:cytoplasm"/>
    <property type="evidence" value="ECO:0007669"/>
    <property type="project" value="InterPro"/>
</dbReference>
<accession>A0AAV4QLD8</accession>
<dbReference type="GO" id="GO:0006397">
    <property type="term" value="P:mRNA processing"/>
    <property type="evidence" value="ECO:0007669"/>
    <property type="project" value="UniProtKB-KW"/>
</dbReference>
<gene>
    <name evidence="8" type="ORF">CEXT_734392</name>
</gene>
<evidence type="ECO:0000256" key="6">
    <source>
        <dbReference type="SAM" id="MobiDB-lite"/>
    </source>
</evidence>
<feature type="compositionally biased region" description="Basic residues" evidence="6">
    <location>
        <begin position="316"/>
        <end position="325"/>
    </location>
</feature>
<feature type="domain" description="Tudor" evidence="7">
    <location>
        <begin position="138"/>
        <end position="196"/>
    </location>
</feature>
<name>A0AAV4QLD8_CAEEX</name>
<evidence type="ECO:0000256" key="2">
    <source>
        <dbReference type="ARBA" id="ARBA00005371"/>
    </source>
</evidence>
<evidence type="ECO:0000256" key="4">
    <source>
        <dbReference type="ARBA" id="ARBA00023187"/>
    </source>
</evidence>
<dbReference type="Gene3D" id="2.30.30.140">
    <property type="match status" value="3"/>
</dbReference>
<dbReference type="InterPro" id="IPR050621">
    <property type="entry name" value="Tudor_domain_containing"/>
</dbReference>
<sequence>NLMLNHYWDDTEVNNAYKRLLKWNVGDFCRAVYSEDDLLYEAVILSIYEDSCTVKFLGYGDEEDVNLSTLERSLGELAREKQKKSAYYYYQNTKTGTNLMGNHDWDDTELIDAFSRLLVKKYARETAKNKALKKDEKEWNVGDFCRAVYSEDDLLYEAVILSIYEDSCTVKFLGYGDKEDVNLSTLERSLGKLAREKQKKSAYYYQNTKTELAVYSEDDLLYEAVILSIYEDSCTVEFLGYGDEEDVNLSTLKRSWGKLAREKQKKSAYYYYQNTKTGTESEDEETKRSYRKYSSYRKKQDEGNSTDVSSSFEDRKKKRHGRKMAKPNAASYANESFGTWGPHMPPLSYYAPSAPVSIVQLNFL</sequence>
<dbReference type="GO" id="GO:0003723">
    <property type="term" value="F:RNA binding"/>
    <property type="evidence" value="ECO:0007669"/>
    <property type="project" value="InterPro"/>
</dbReference>
<evidence type="ECO:0000259" key="7">
    <source>
        <dbReference type="PROSITE" id="PS50304"/>
    </source>
</evidence>
<dbReference type="PANTHER" id="PTHR22948">
    <property type="entry name" value="TUDOR DOMAIN CONTAINING PROTEIN"/>
    <property type="match status" value="1"/>
</dbReference>